<protein>
    <submittedName>
        <fullName evidence="3">Jg8719 protein</fullName>
    </submittedName>
</protein>
<name>A0A8S4S6Y4_9NEOP</name>
<dbReference type="AlphaFoldDB" id="A0A8S4S6Y4"/>
<feature type="region of interest" description="Disordered" evidence="1">
    <location>
        <begin position="123"/>
        <end position="168"/>
    </location>
</feature>
<dbReference type="InterPro" id="IPR006578">
    <property type="entry name" value="MADF-dom"/>
</dbReference>
<gene>
    <name evidence="3" type="primary">jg8719</name>
    <name evidence="3" type="ORF">PAEG_LOCUS21106</name>
</gene>
<organism evidence="3 4">
    <name type="scientific">Pararge aegeria aegeria</name>
    <dbReference type="NCBI Taxonomy" id="348720"/>
    <lineage>
        <taxon>Eukaryota</taxon>
        <taxon>Metazoa</taxon>
        <taxon>Ecdysozoa</taxon>
        <taxon>Arthropoda</taxon>
        <taxon>Hexapoda</taxon>
        <taxon>Insecta</taxon>
        <taxon>Pterygota</taxon>
        <taxon>Neoptera</taxon>
        <taxon>Endopterygota</taxon>
        <taxon>Lepidoptera</taxon>
        <taxon>Glossata</taxon>
        <taxon>Ditrysia</taxon>
        <taxon>Papilionoidea</taxon>
        <taxon>Nymphalidae</taxon>
        <taxon>Satyrinae</taxon>
        <taxon>Satyrini</taxon>
        <taxon>Parargina</taxon>
        <taxon>Pararge</taxon>
    </lineage>
</organism>
<proteinExistence type="predicted"/>
<reference evidence="3" key="1">
    <citation type="submission" date="2022-03" db="EMBL/GenBank/DDBJ databases">
        <authorList>
            <person name="Lindestad O."/>
        </authorList>
    </citation>
    <scope>NUCLEOTIDE SEQUENCE</scope>
</reference>
<comment type="caution">
    <text evidence="3">The sequence shown here is derived from an EMBL/GenBank/DDBJ whole genome shotgun (WGS) entry which is preliminary data.</text>
</comment>
<dbReference type="PROSITE" id="PS51029">
    <property type="entry name" value="MADF"/>
    <property type="match status" value="1"/>
</dbReference>
<feature type="domain" description="MADF" evidence="2">
    <location>
        <begin position="18"/>
        <end position="114"/>
    </location>
</feature>
<dbReference type="Pfam" id="PF10545">
    <property type="entry name" value="MADF_DNA_bdg"/>
    <property type="match status" value="1"/>
</dbReference>
<evidence type="ECO:0000313" key="4">
    <source>
        <dbReference type="Proteomes" id="UP000838756"/>
    </source>
</evidence>
<dbReference type="OrthoDB" id="6152242at2759"/>
<dbReference type="SMART" id="SM00595">
    <property type="entry name" value="MADF"/>
    <property type="match status" value="1"/>
</dbReference>
<evidence type="ECO:0000313" key="3">
    <source>
        <dbReference type="EMBL" id="CAH2245474.1"/>
    </source>
</evidence>
<dbReference type="PANTHER" id="PTHR21505">
    <property type="entry name" value="MADF DOMAIN-CONTAINING PROTEIN-RELATED"/>
    <property type="match status" value="1"/>
</dbReference>
<dbReference type="EMBL" id="CAKXAJ010025907">
    <property type="protein sequence ID" value="CAH2245474.1"/>
    <property type="molecule type" value="Genomic_DNA"/>
</dbReference>
<evidence type="ECO:0000256" key="1">
    <source>
        <dbReference type="SAM" id="MobiDB-lite"/>
    </source>
</evidence>
<evidence type="ECO:0000259" key="2">
    <source>
        <dbReference type="PROSITE" id="PS51029"/>
    </source>
</evidence>
<dbReference type="PANTHER" id="PTHR21505:SF8">
    <property type="entry name" value="DPT-YFP REPRESSOR BY OVEREXPRESSION, ISOFORM D-RELATED"/>
    <property type="match status" value="1"/>
</dbReference>
<sequence>MADANTAGMSKERRFLLQCIRLYRDLPALWNVKSKVYHVRAKKDMAYKILLRKYREWFPEATRDDLKRKFNALRTNYRKELRKQMEALKSDTDPVYEPSLWYYKELAFLDEKKETDSHVTTDGTVILDDDEGPNIESHASTSAMRDSTPRDMTPRPVKKKHQHNLHDDQKLMNLENENLSDRKDEYYHWAMACAADLRKMERTQQLFAKKAIAEILMEGQLGELNRFSVKVNESQVYSQNSQSPAGHFSSTPSPSYIPCEIGLRN</sequence>
<accession>A0A8S4S6Y4</accession>
<keyword evidence="4" id="KW-1185">Reference proteome</keyword>
<dbReference type="Proteomes" id="UP000838756">
    <property type="component" value="Unassembled WGS sequence"/>
</dbReference>